<gene>
    <name evidence="1" type="ORF">LVIROSA_LOCUS18019</name>
</gene>
<evidence type="ECO:0000313" key="1">
    <source>
        <dbReference type="EMBL" id="CAH1431295.1"/>
    </source>
</evidence>
<proteinExistence type="predicted"/>
<dbReference type="Proteomes" id="UP001157418">
    <property type="component" value="Unassembled WGS sequence"/>
</dbReference>
<dbReference type="AlphaFoldDB" id="A0AAU9N9R8"/>
<comment type="caution">
    <text evidence="1">The sequence shown here is derived from an EMBL/GenBank/DDBJ whole genome shotgun (WGS) entry which is preliminary data.</text>
</comment>
<organism evidence="1 2">
    <name type="scientific">Lactuca virosa</name>
    <dbReference type="NCBI Taxonomy" id="75947"/>
    <lineage>
        <taxon>Eukaryota</taxon>
        <taxon>Viridiplantae</taxon>
        <taxon>Streptophyta</taxon>
        <taxon>Embryophyta</taxon>
        <taxon>Tracheophyta</taxon>
        <taxon>Spermatophyta</taxon>
        <taxon>Magnoliopsida</taxon>
        <taxon>eudicotyledons</taxon>
        <taxon>Gunneridae</taxon>
        <taxon>Pentapetalae</taxon>
        <taxon>asterids</taxon>
        <taxon>campanulids</taxon>
        <taxon>Asterales</taxon>
        <taxon>Asteraceae</taxon>
        <taxon>Cichorioideae</taxon>
        <taxon>Cichorieae</taxon>
        <taxon>Lactucinae</taxon>
        <taxon>Lactuca</taxon>
    </lineage>
</organism>
<evidence type="ECO:0000313" key="2">
    <source>
        <dbReference type="Proteomes" id="UP001157418"/>
    </source>
</evidence>
<accession>A0AAU9N9R8</accession>
<protein>
    <submittedName>
        <fullName evidence="1">Uncharacterized protein</fullName>
    </submittedName>
</protein>
<reference evidence="1 2" key="1">
    <citation type="submission" date="2022-01" db="EMBL/GenBank/DDBJ databases">
        <authorList>
            <person name="Xiong W."/>
            <person name="Schranz E."/>
        </authorList>
    </citation>
    <scope>NUCLEOTIDE SEQUENCE [LARGE SCALE GENOMIC DNA]</scope>
</reference>
<name>A0AAU9N9R8_9ASTR</name>
<sequence length="150" mass="17386">MLVMIWFDPIDLKEEKAVHLKTVWCLRERNQGRKKHTDCKNLSKGVYSEREELVLERECEREREKGEEELGFMSADSLNLIGAPLKLCISFALFICSYLCCFTQQSLLLCVPTVSMRLRPKRTCSGVECFGGFHINSFGYVLRLQKPPEF</sequence>
<dbReference type="EMBL" id="CAKMRJ010003334">
    <property type="protein sequence ID" value="CAH1431295.1"/>
    <property type="molecule type" value="Genomic_DNA"/>
</dbReference>
<keyword evidence="2" id="KW-1185">Reference proteome</keyword>